<dbReference type="InterPro" id="IPR011051">
    <property type="entry name" value="RmlC_Cupin_sf"/>
</dbReference>
<sequence length="228" mass="25426">MLVPPRPRAVRPRARPRSRATRTRTPSGVDERGARLRRSRVCLTSALQSPVTTSDSTSTHSASIPPISHPSNSILFAKGNLRHGLKTHLLHPTDPCTRPFDRDVTPVRLTPHRQRIAITIVSSDNSDGSSSRADMANDKKLSPEQEVRSWGFSQVFTWCDRPNAHYPPHTHRELTTHLITRGELTITYPEDETPTKETHGVGARIDVEANRVHEVWVGAEGCTYVIGE</sequence>
<dbReference type="PANTHER" id="PTHR40434">
    <property type="entry name" value="CUPIN_2 DOMAIN-CONTAINING PROTEIN"/>
    <property type="match status" value="1"/>
</dbReference>
<feature type="region of interest" description="Disordered" evidence="1">
    <location>
        <begin position="123"/>
        <end position="142"/>
    </location>
</feature>
<evidence type="ECO:0000313" key="3">
    <source>
        <dbReference type="Proteomes" id="UP000813385"/>
    </source>
</evidence>
<name>A0A8K0TH32_9PEZI</name>
<dbReference type="OrthoDB" id="5270965at2759"/>
<gene>
    <name evidence="2" type="ORF">B0T11DRAFT_284202</name>
</gene>
<feature type="compositionally biased region" description="Low complexity" evidence="1">
    <location>
        <begin position="49"/>
        <end position="67"/>
    </location>
</feature>
<proteinExistence type="predicted"/>
<reference evidence="2" key="1">
    <citation type="journal article" date="2021" name="Nat. Commun.">
        <title>Genetic determinants of endophytism in the Arabidopsis root mycobiome.</title>
        <authorList>
            <person name="Mesny F."/>
            <person name="Miyauchi S."/>
            <person name="Thiergart T."/>
            <person name="Pickel B."/>
            <person name="Atanasova L."/>
            <person name="Karlsson M."/>
            <person name="Huettel B."/>
            <person name="Barry K.W."/>
            <person name="Haridas S."/>
            <person name="Chen C."/>
            <person name="Bauer D."/>
            <person name="Andreopoulos W."/>
            <person name="Pangilinan J."/>
            <person name="LaButti K."/>
            <person name="Riley R."/>
            <person name="Lipzen A."/>
            <person name="Clum A."/>
            <person name="Drula E."/>
            <person name="Henrissat B."/>
            <person name="Kohler A."/>
            <person name="Grigoriev I.V."/>
            <person name="Martin F.M."/>
            <person name="Hacquard S."/>
        </authorList>
    </citation>
    <scope>NUCLEOTIDE SEQUENCE</scope>
    <source>
        <strain evidence="2">MPI-CAGE-AT-0016</strain>
    </source>
</reference>
<dbReference type="EMBL" id="JAGPXD010000004">
    <property type="protein sequence ID" value="KAH7358318.1"/>
    <property type="molecule type" value="Genomic_DNA"/>
</dbReference>
<evidence type="ECO:0000313" key="2">
    <source>
        <dbReference type="EMBL" id="KAH7358318.1"/>
    </source>
</evidence>
<dbReference type="AlphaFoldDB" id="A0A8K0TH32"/>
<organism evidence="2 3">
    <name type="scientific">Plectosphaerella cucumerina</name>
    <dbReference type="NCBI Taxonomy" id="40658"/>
    <lineage>
        <taxon>Eukaryota</taxon>
        <taxon>Fungi</taxon>
        <taxon>Dikarya</taxon>
        <taxon>Ascomycota</taxon>
        <taxon>Pezizomycotina</taxon>
        <taxon>Sordariomycetes</taxon>
        <taxon>Hypocreomycetidae</taxon>
        <taxon>Glomerellales</taxon>
        <taxon>Plectosphaerellaceae</taxon>
        <taxon>Plectosphaerella</taxon>
    </lineage>
</organism>
<comment type="caution">
    <text evidence="2">The sequence shown here is derived from an EMBL/GenBank/DDBJ whole genome shotgun (WGS) entry which is preliminary data.</text>
</comment>
<dbReference type="SUPFAM" id="SSF51182">
    <property type="entry name" value="RmlC-like cupins"/>
    <property type="match status" value="1"/>
</dbReference>
<dbReference type="Proteomes" id="UP000813385">
    <property type="component" value="Unassembled WGS sequence"/>
</dbReference>
<accession>A0A8K0TH32</accession>
<feature type="compositionally biased region" description="Basic residues" evidence="1">
    <location>
        <begin position="8"/>
        <end position="22"/>
    </location>
</feature>
<feature type="region of interest" description="Disordered" evidence="1">
    <location>
        <begin position="1"/>
        <end position="33"/>
    </location>
</feature>
<dbReference type="PANTHER" id="PTHR40434:SF1">
    <property type="entry name" value="CUPIN TYPE-1 DOMAIN-CONTAINING PROTEIN"/>
    <property type="match status" value="1"/>
</dbReference>
<evidence type="ECO:0000256" key="1">
    <source>
        <dbReference type="SAM" id="MobiDB-lite"/>
    </source>
</evidence>
<protein>
    <submittedName>
        <fullName evidence="2">Uncharacterized protein</fullName>
    </submittedName>
</protein>
<keyword evidence="3" id="KW-1185">Reference proteome</keyword>
<feature type="region of interest" description="Disordered" evidence="1">
    <location>
        <begin position="46"/>
        <end position="67"/>
    </location>
</feature>